<dbReference type="RefSeq" id="WP_062216517.1">
    <property type="nucleotide sequence ID" value="NZ_CP012023.1"/>
</dbReference>
<dbReference type="OrthoDB" id="7816979at2"/>
<proteinExistence type="predicted"/>
<keyword evidence="2" id="KW-1185">Reference proteome</keyword>
<dbReference type="Proteomes" id="UP000064920">
    <property type="component" value="Chromosome"/>
</dbReference>
<accession>A0A0N9ZF80</accession>
<evidence type="ECO:0000313" key="2">
    <source>
        <dbReference type="Proteomes" id="UP000064920"/>
    </source>
</evidence>
<dbReference type="AlphaFoldDB" id="A0A0N9ZF80"/>
<reference evidence="1 2" key="1">
    <citation type="submission" date="2015-05" db="EMBL/GenBank/DDBJ databases">
        <authorList>
            <person name="Wang D.B."/>
            <person name="Wang M."/>
        </authorList>
    </citation>
    <scope>NUCLEOTIDE SEQUENCE [LARGE SCALE GENOMIC DNA]</scope>
    <source>
        <strain evidence="1 2">IMCC 12053</strain>
    </source>
</reference>
<name>A0A0N9ZF80_9RHOB</name>
<dbReference type="PATRIC" id="fig|1397108.4.peg.1184"/>
<dbReference type="EMBL" id="CP012023">
    <property type="protein sequence ID" value="ALI55103.1"/>
    <property type="molecule type" value="Genomic_DNA"/>
</dbReference>
<sequence>MRVHLHIGVHFTNTPRLAQAVRINQRVYKRQNVVAPNVDDYRAQIDDLLHRVDGQAATLDESRALLTRLAGDESTTGLVMVDEQWCGPLESAFEDRMLYAGLADRVRQISNVFNAADLHVSMSIINPATLIGSVLDNGHAAGHANWFATNIPAPDVSWMPCIDRIQEAAPHVPLTIWTEEDAPLIWERILRHLGDLNDDVAVRGPLTAVRDMLSKEGGERLTAYAKKFTPASQAALERVSLAFLDKYEQVKTVGPAGGIPGWTHDDLAEITAGYDDDIAALSKRSGVTVLQPVHATDTLGADQ</sequence>
<gene>
    <name evidence="1" type="ORF">IMCC12053_1155</name>
</gene>
<organism evidence="1 2">
    <name type="scientific">Celeribacter marinus</name>
    <dbReference type="NCBI Taxonomy" id="1397108"/>
    <lineage>
        <taxon>Bacteria</taxon>
        <taxon>Pseudomonadati</taxon>
        <taxon>Pseudomonadota</taxon>
        <taxon>Alphaproteobacteria</taxon>
        <taxon>Rhodobacterales</taxon>
        <taxon>Roseobacteraceae</taxon>
        <taxon>Celeribacter</taxon>
    </lineage>
</organism>
<protein>
    <submittedName>
        <fullName evidence="1">Uncharacterized protein</fullName>
    </submittedName>
</protein>
<dbReference type="STRING" id="1397108.IMCC12053_1155"/>
<evidence type="ECO:0000313" key="1">
    <source>
        <dbReference type="EMBL" id="ALI55103.1"/>
    </source>
</evidence>
<dbReference type="KEGG" id="cmar:IMCC12053_1155"/>